<accession>X0W3Z1</accession>
<evidence type="ECO:0000313" key="2">
    <source>
        <dbReference type="EMBL" id="GAG19343.1"/>
    </source>
</evidence>
<gene>
    <name evidence="2" type="ORF">S01H1_56545</name>
</gene>
<dbReference type="EMBL" id="BARS01036825">
    <property type="protein sequence ID" value="GAG19343.1"/>
    <property type="molecule type" value="Genomic_DNA"/>
</dbReference>
<protein>
    <submittedName>
        <fullName evidence="2">Uncharacterized protein</fullName>
    </submittedName>
</protein>
<reference evidence="2" key="1">
    <citation type="journal article" date="2014" name="Front. Microbiol.">
        <title>High frequency of phylogenetically diverse reductive dehalogenase-homologous genes in deep subseafloor sedimentary metagenomes.</title>
        <authorList>
            <person name="Kawai M."/>
            <person name="Futagami T."/>
            <person name="Toyoda A."/>
            <person name="Takaki Y."/>
            <person name="Nishi S."/>
            <person name="Hori S."/>
            <person name="Arai W."/>
            <person name="Tsubouchi T."/>
            <person name="Morono Y."/>
            <person name="Uchiyama I."/>
            <person name="Ito T."/>
            <person name="Fujiyama A."/>
            <person name="Inagaki F."/>
            <person name="Takami H."/>
        </authorList>
    </citation>
    <scope>NUCLEOTIDE SEQUENCE</scope>
    <source>
        <strain evidence="2">Expedition CK06-06</strain>
    </source>
</reference>
<dbReference type="AlphaFoldDB" id="X0W3Z1"/>
<evidence type="ECO:0000256" key="1">
    <source>
        <dbReference type="SAM" id="MobiDB-lite"/>
    </source>
</evidence>
<feature type="non-terminal residue" evidence="2">
    <location>
        <position position="110"/>
    </location>
</feature>
<feature type="region of interest" description="Disordered" evidence="1">
    <location>
        <begin position="1"/>
        <end position="29"/>
    </location>
</feature>
<name>X0W3Z1_9ZZZZ</name>
<comment type="caution">
    <text evidence="2">The sequence shown here is derived from an EMBL/GenBank/DDBJ whole genome shotgun (WGS) entry which is preliminary data.</text>
</comment>
<sequence>MTERGSAQGRPGKGCNSDGSPGGVGPAPAILITIHGSPPSKNDQRVVRFGKVAAIEKGQRSKDWEVAAWLEIRPQLRAAGMREPFEGPVRISGTVYYRTRSSDLDLTRIQ</sequence>
<organism evidence="2">
    <name type="scientific">marine sediment metagenome</name>
    <dbReference type="NCBI Taxonomy" id="412755"/>
    <lineage>
        <taxon>unclassified sequences</taxon>
        <taxon>metagenomes</taxon>
        <taxon>ecological metagenomes</taxon>
    </lineage>
</organism>
<proteinExistence type="predicted"/>